<protein>
    <submittedName>
        <fullName evidence="1">Uncharacterized protein</fullName>
    </submittedName>
</protein>
<dbReference type="EMBL" id="FMJD01000008">
    <property type="protein sequence ID" value="SCM77076.1"/>
    <property type="molecule type" value="Genomic_DNA"/>
</dbReference>
<proteinExistence type="predicted"/>
<sequence>MTGDECQRFMRLGVPSRGGTAVRPCDKKPAKYHVGERAIRTADWRPRRRPAAVRSRNRRFAIKHCRPLQPR</sequence>
<organism evidence="1">
    <name type="scientific">uncultured Pleomorphomonas sp</name>
    <dbReference type="NCBI Taxonomy" id="442121"/>
    <lineage>
        <taxon>Bacteria</taxon>
        <taxon>Pseudomonadati</taxon>
        <taxon>Pseudomonadota</taxon>
        <taxon>Alphaproteobacteria</taxon>
        <taxon>Hyphomicrobiales</taxon>
        <taxon>Pleomorphomonadaceae</taxon>
        <taxon>Pleomorphomonas</taxon>
        <taxon>environmental samples</taxon>
    </lineage>
</organism>
<reference evidence="1" key="1">
    <citation type="submission" date="2016-08" db="EMBL/GenBank/DDBJ databases">
        <authorList>
            <person name="Seilhamer J.J."/>
        </authorList>
    </citation>
    <scope>NUCLEOTIDE SEQUENCE</scope>
    <source>
        <strain evidence="1">86</strain>
    </source>
</reference>
<accession>A0A212LHN8</accession>
<evidence type="ECO:0000313" key="1">
    <source>
        <dbReference type="EMBL" id="SCM77076.1"/>
    </source>
</evidence>
<dbReference type="AlphaFoldDB" id="A0A212LHN8"/>
<name>A0A212LHN8_9HYPH</name>
<gene>
    <name evidence="1" type="ORF">KL86PLE_40881</name>
</gene>